<dbReference type="InterPro" id="IPR012337">
    <property type="entry name" value="RNaseH-like_sf"/>
</dbReference>
<dbReference type="GO" id="GO:0004523">
    <property type="term" value="F:RNA-DNA hybrid ribonuclease activity"/>
    <property type="evidence" value="ECO:0007669"/>
    <property type="project" value="InterPro"/>
</dbReference>
<dbReference type="PANTHER" id="PTHR47723">
    <property type="entry name" value="OS05G0353850 PROTEIN"/>
    <property type="match status" value="1"/>
</dbReference>
<name>A0A7J6VRV6_THATH</name>
<dbReference type="Pfam" id="PF13456">
    <property type="entry name" value="RVT_3"/>
    <property type="match status" value="1"/>
</dbReference>
<proteinExistence type="predicted"/>
<comment type="caution">
    <text evidence="2">The sequence shown here is derived from an EMBL/GenBank/DDBJ whole genome shotgun (WGS) entry which is preliminary data.</text>
</comment>
<dbReference type="InterPro" id="IPR002156">
    <property type="entry name" value="RNaseH_domain"/>
</dbReference>
<dbReference type="InterPro" id="IPR036397">
    <property type="entry name" value="RNaseH_sf"/>
</dbReference>
<dbReference type="SUPFAM" id="SSF53098">
    <property type="entry name" value="Ribonuclease H-like"/>
    <property type="match status" value="1"/>
</dbReference>
<gene>
    <name evidence="2" type="ORF">FRX31_023105</name>
</gene>
<evidence type="ECO:0000259" key="1">
    <source>
        <dbReference type="Pfam" id="PF13456"/>
    </source>
</evidence>
<dbReference type="CDD" id="cd06222">
    <property type="entry name" value="RNase_H_like"/>
    <property type="match status" value="1"/>
</dbReference>
<evidence type="ECO:0000313" key="3">
    <source>
        <dbReference type="Proteomes" id="UP000554482"/>
    </source>
</evidence>
<accession>A0A7J6VRV6</accession>
<dbReference type="Gene3D" id="3.30.420.10">
    <property type="entry name" value="Ribonuclease H-like superfamily/Ribonuclease H"/>
    <property type="match status" value="1"/>
</dbReference>
<dbReference type="OrthoDB" id="1906820at2759"/>
<dbReference type="AlphaFoldDB" id="A0A7J6VRV6"/>
<organism evidence="2 3">
    <name type="scientific">Thalictrum thalictroides</name>
    <name type="common">Rue-anemone</name>
    <name type="synonym">Anemone thalictroides</name>
    <dbReference type="NCBI Taxonomy" id="46969"/>
    <lineage>
        <taxon>Eukaryota</taxon>
        <taxon>Viridiplantae</taxon>
        <taxon>Streptophyta</taxon>
        <taxon>Embryophyta</taxon>
        <taxon>Tracheophyta</taxon>
        <taxon>Spermatophyta</taxon>
        <taxon>Magnoliopsida</taxon>
        <taxon>Ranunculales</taxon>
        <taxon>Ranunculaceae</taxon>
        <taxon>Thalictroideae</taxon>
        <taxon>Thalictrum</taxon>
    </lineage>
</organism>
<dbReference type="PANTHER" id="PTHR47723:SF19">
    <property type="entry name" value="POLYNUCLEOTIDYL TRANSFERASE, RIBONUCLEASE H-LIKE SUPERFAMILY PROTEIN"/>
    <property type="match status" value="1"/>
</dbReference>
<keyword evidence="3" id="KW-1185">Reference proteome</keyword>
<dbReference type="InterPro" id="IPR044730">
    <property type="entry name" value="RNase_H-like_dom_plant"/>
</dbReference>
<feature type="domain" description="RNase H type-1" evidence="1">
    <location>
        <begin position="20"/>
        <end position="136"/>
    </location>
</feature>
<dbReference type="EMBL" id="JABWDY010028180">
    <property type="protein sequence ID" value="KAF5187308.1"/>
    <property type="molecule type" value="Genomic_DNA"/>
</dbReference>
<evidence type="ECO:0000313" key="2">
    <source>
        <dbReference type="EMBL" id="KAF5187308.1"/>
    </source>
</evidence>
<reference evidence="2 3" key="1">
    <citation type="submission" date="2020-06" db="EMBL/GenBank/DDBJ databases">
        <title>Transcriptomic and genomic resources for Thalictrum thalictroides and T. hernandezii: Facilitating candidate gene discovery in an emerging model plant lineage.</title>
        <authorList>
            <person name="Arias T."/>
            <person name="Riano-Pachon D.M."/>
            <person name="Di Stilio V.S."/>
        </authorList>
    </citation>
    <scope>NUCLEOTIDE SEQUENCE [LARGE SCALE GENOMIC DNA]</scope>
    <source>
        <strain evidence="3">cv. WT478/WT964</strain>
        <tissue evidence="2">Leaves</tissue>
    </source>
</reference>
<dbReference type="Proteomes" id="UP000554482">
    <property type="component" value="Unassembled WGS sequence"/>
</dbReference>
<protein>
    <submittedName>
        <fullName evidence="2">Ribonuclease h domain</fullName>
    </submittedName>
</protein>
<dbReference type="InterPro" id="IPR053151">
    <property type="entry name" value="RNase_H-like"/>
</dbReference>
<dbReference type="GO" id="GO:0003676">
    <property type="term" value="F:nucleic acid binding"/>
    <property type="evidence" value="ECO:0007669"/>
    <property type="project" value="InterPro"/>
</dbReference>
<sequence length="177" mass="20095">MPSYIYYTWTRPDTGIVKLNCDGAVNEKGNGFGGIMRDCMGEVSVAYMGRDTTASVFQQELNAVHRCLQLAAMEGISKIEVASDSLRVVKAINKLEAPPWQFQNQLREVWEIAESMEHFRVYHVSRETNRAADQLAGLGVNLLVHFLCFKPPVTNELCSILEEDKNGKVYVRFNQYR</sequence>